<name>A0A6J6ULQ4_9ZZZZ</name>
<evidence type="ECO:0000313" key="4">
    <source>
        <dbReference type="EMBL" id="CAB4836412.1"/>
    </source>
</evidence>
<evidence type="ECO:0000313" key="6">
    <source>
        <dbReference type="EMBL" id="CAB5015528.1"/>
    </source>
</evidence>
<dbReference type="PANTHER" id="PTHR21240">
    <property type="entry name" value="2-AMINO-3-CARBOXYLMUCONATE-6-SEMIALDEHYDE DECARBOXYLASE"/>
    <property type="match status" value="1"/>
</dbReference>
<proteinExistence type="predicted"/>
<evidence type="ECO:0000313" key="5">
    <source>
        <dbReference type="EMBL" id="CAB4926364.1"/>
    </source>
</evidence>
<organism evidence="3">
    <name type="scientific">freshwater metagenome</name>
    <dbReference type="NCBI Taxonomy" id="449393"/>
    <lineage>
        <taxon>unclassified sequences</taxon>
        <taxon>metagenomes</taxon>
        <taxon>ecological metagenomes</taxon>
    </lineage>
</organism>
<dbReference type="EMBL" id="CAFBMH010000116">
    <property type="protein sequence ID" value="CAB4926364.1"/>
    <property type="molecule type" value="Genomic_DNA"/>
</dbReference>
<dbReference type="GO" id="GO:0005737">
    <property type="term" value="C:cytoplasm"/>
    <property type="evidence" value="ECO:0007669"/>
    <property type="project" value="TreeGrafter"/>
</dbReference>
<dbReference type="EMBL" id="CAEZYR010000102">
    <property type="protein sequence ID" value="CAB4760008.1"/>
    <property type="molecule type" value="Genomic_DNA"/>
</dbReference>
<accession>A0A6J6ULQ4</accession>
<dbReference type="Gene3D" id="3.20.20.140">
    <property type="entry name" value="Metal-dependent hydrolases"/>
    <property type="match status" value="1"/>
</dbReference>
<reference evidence="3" key="1">
    <citation type="submission" date="2020-05" db="EMBL/GenBank/DDBJ databases">
        <authorList>
            <person name="Chiriac C."/>
            <person name="Salcher M."/>
            <person name="Ghai R."/>
            <person name="Kavagutti S V."/>
        </authorList>
    </citation>
    <scope>NUCLEOTIDE SEQUENCE</scope>
</reference>
<protein>
    <submittedName>
        <fullName evidence="3">Unannotated protein</fullName>
    </submittedName>
</protein>
<dbReference type="InterPro" id="IPR006680">
    <property type="entry name" value="Amidohydro-rel"/>
</dbReference>
<dbReference type="InterPro" id="IPR032465">
    <property type="entry name" value="ACMSD"/>
</dbReference>
<gene>
    <name evidence="3" type="ORF">UFOPK2754_02342</name>
    <name evidence="4" type="ORF">UFOPK3139_02855</name>
    <name evidence="5" type="ORF">UFOPK3543_02390</name>
    <name evidence="6" type="ORF">UFOPK3967_02471</name>
</gene>
<dbReference type="Pfam" id="PF04909">
    <property type="entry name" value="Amidohydro_2"/>
    <property type="match status" value="1"/>
</dbReference>
<dbReference type="InterPro" id="IPR032466">
    <property type="entry name" value="Metal_Hydrolase"/>
</dbReference>
<dbReference type="SUPFAM" id="SSF51556">
    <property type="entry name" value="Metallo-dependent hydrolases"/>
    <property type="match status" value="1"/>
</dbReference>
<dbReference type="GO" id="GO:0016787">
    <property type="term" value="F:hydrolase activity"/>
    <property type="evidence" value="ECO:0007669"/>
    <property type="project" value="InterPro"/>
</dbReference>
<dbReference type="GO" id="GO:0019748">
    <property type="term" value="P:secondary metabolic process"/>
    <property type="evidence" value="ECO:0007669"/>
    <property type="project" value="TreeGrafter"/>
</dbReference>
<evidence type="ECO:0000259" key="2">
    <source>
        <dbReference type="Pfam" id="PF04909"/>
    </source>
</evidence>
<dbReference type="EMBL" id="CAFABA010000172">
    <property type="protein sequence ID" value="CAB4836412.1"/>
    <property type="molecule type" value="Genomic_DNA"/>
</dbReference>
<keyword evidence="1" id="KW-0456">Lyase</keyword>
<dbReference type="EMBL" id="CAFBOS010000191">
    <property type="protein sequence ID" value="CAB5015528.1"/>
    <property type="molecule type" value="Genomic_DNA"/>
</dbReference>
<sequence>MTVYDIIDCDTHITEPRDVWTARVPAKYLEHVPHVVRNDEGKDVWMLDGVQIYTAGLTATAGWSAPFPSGPPTYEEMHPAAHDPHARLKLMDANGIWAQVLYPNVAGFGSQRFLQIRDDELKLICVRAYNDFLRDWASADSRRLITVMSMPYWDVDACVREVRRGVALGHRGILFTGEPQRFGLPFLGDAHWDPLWSIAQEAGLPIHFHIGSGDVGGIYTPQRVAAHGTAATYALSSVELFLKNGVQVADLLTSGVLPRFPDLKFVSVESGIGWIPFVLEAVDHSYLEARPHRTSEWDMLPSEYFTRQVYACHWFETVPTRSLLADLPIHNLLFETDFPHPTCLYDNIAERIEASMGGLSAELRRTLLWDNAAKLYSIESPAPVVAPTV</sequence>
<feature type="domain" description="Amidohydrolase-related" evidence="2">
    <location>
        <begin position="7"/>
        <end position="377"/>
    </location>
</feature>
<dbReference type="PANTHER" id="PTHR21240:SF28">
    <property type="entry name" value="ISO-OROTATE DECARBOXYLASE (EUROFUNG)"/>
    <property type="match status" value="1"/>
</dbReference>
<dbReference type="AlphaFoldDB" id="A0A6J6ULQ4"/>
<evidence type="ECO:0000256" key="1">
    <source>
        <dbReference type="ARBA" id="ARBA00023239"/>
    </source>
</evidence>
<dbReference type="GO" id="GO:0016831">
    <property type="term" value="F:carboxy-lyase activity"/>
    <property type="evidence" value="ECO:0007669"/>
    <property type="project" value="InterPro"/>
</dbReference>
<evidence type="ECO:0000313" key="3">
    <source>
        <dbReference type="EMBL" id="CAB4760008.1"/>
    </source>
</evidence>